<dbReference type="HOGENOM" id="CLU_064983_0_0_1"/>
<keyword evidence="3" id="KW-1185">Reference proteome</keyword>
<organism evidence="2 3">
    <name type="scientific">Kluyveromyces lactis (strain ATCC 8585 / CBS 2359 / DSM 70799 / NBRC 1267 / NRRL Y-1140 / WM37)</name>
    <name type="common">Yeast</name>
    <name type="synonym">Candida sphaerica</name>
    <dbReference type="NCBI Taxonomy" id="284590"/>
    <lineage>
        <taxon>Eukaryota</taxon>
        <taxon>Fungi</taxon>
        <taxon>Dikarya</taxon>
        <taxon>Ascomycota</taxon>
        <taxon>Saccharomycotina</taxon>
        <taxon>Saccharomycetes</taxon>
        <taxon>Saccharomycetales</taxon>
        <taxon>Saccharomycetaceae</taxon>
        <taxon>Kluyveromyces</taxon>
    </lineage>
</organism>
<dbReference type="Proteomes" id="UP000000598">
    <property type="component" value="Chromosome F"/>
</dbReference>
<gene>
    <name evidence="2" type="ORF">KLLA0_F22429g</name>
</gene>
<dbReference type="PaxDb" id="284590-Q6CJ07"/>
<proteinExistence type="predicted"/>
<dbReference type="FunCoup" id="Q6CJ07">
    <property type="interactions" value="57"/>
</dbReference>
<dbReference type="eggNOG" id="ENOG502S084">
    <property type="taxonomic scope" value="Eukaryota"/>
</dbReference>
<protein>
    <submittedName>
        <fullName evidence="2">KLLA0F22429p</fullName>
    </submittedName>
</protein>
<feature type="region of interest" description="Disordered" evidence="1">
    <location>
        <begin position="139"/>
        <end position="158"/>
    </location>
</feature>
<dbReference type="KEGG" id="kla:KLLA0_F22429g"/>
<name>Q6CJ07_KLULA</name>
<evidence type="ECO:0000313" key="2">
    <source>
        <dbReference type="EMBL" id="CAG98790.1"/>
    </source>
</evidence>
<accession>Q6CJ07</accession>
<dbReference type="InParanoid" id="Q6CJ07"/>
<feature type="region of interest" description="Disordered" evidence="1">
    <location>
        <begin position="271"/>
        <end position="292"/>
    </location>
</feature>
<evidence type="ECO:0000313" key="3">
    <source>
        <dbReference type="Proteomes" id="UP000000598"/>
    </source>
</evidence>
<evidence type="ECO:0000256" key="1">
    <source>
        <dbReference type="SAM" id="MobiDB-lite"/>
    </source>
</evidence>
<dbReference type="STRING" id="284590.Q6CJ07"/>
<dbReference type="AlphaFoldDB" id="Q6CJ07"/>
<sequence>MSQESEESLEAWLHRLEWSQLLSLQKQLVSEMDRRYVEIIQPQGQNIQDDLDEYMKDGLSSYDDLPSTQFDPIHVKKNATVKSTIEQEHAEPLARERNQGLQRDLELMSSPLKENEIILDSQASDILKENDINIQHSHQSVIAKSKRGRSPINATTMPQANRNNEKENIKRGKISVDFSINPITKKPWIYEDFKINELVSSKNRGRGCKKSNKVARFHAQAGSPLKSKQNVVLNSTGLLETVDETSVSDRSKVPDLQFPDDSFDNLRVRSKSPPGYGRLNFPTTQERLDDKEESRKLLYQKTKTRFLEATNNLVPISEREFYFRNSKLNDIVDDGNFTWNENELKIFTR</sequence>
<dbReference type="EMBL" id="CR382126">
    <property type="protein sequence ID" value="CAG98790.1"/>
    <property type="molecule type" value="Genomic_DNA"/>
</dbReference>
<reference evidence="2 3" key="1">
    <citation type="journal article" date="2004" name="Nature">
        <title>Genome evolution in yeasts.</title>
        <authorList>
            <consortium name="Genolevures"/>
            <person name="Dujon B."/>
            <person name="Sherman D."/>
            <person name="Fischer G."/>
            <person name="Durrens P."/>
            <person name="Casaregola S."/>
            <person name="Lafontaine I."/>
            <person name="de Montigny J."/>
            <person name="Marck C."/>
            <person name="Neuveglise C."/>
            <person name="Talla E."/>
            <person name="Goffard N."/>
            <person name="Frangeul L."/>
            <person name="Aigle M."/>
            <person name="Anthouard V."/>
            <person name="Babour A."/>
            <person name="Barbe V."/>
            <person name="Barnay S."/>
            <person name="Blanchin S."/>
            <person name="Beckerich J.M."/>
            <person name="Beyne E."/>
            <person name="Bleykasten C."/>
            <person name="Boisrame A."/>
            <person name="Boyer J."/>
            <person name="Cattolico L."/>
            <person name="Confanioleri F."/>
            <person name="de Daruvar A."/>
            <person name="Despons L."/>
            <person name="Fabre E."/>
            <person name="Fairhead C."/>
            <person name="Ferry-Dumazet H."/>
            <person name="Groppi A."/>
            <person name="Hantraye F."/>
            <person name="Hennequin C."/>
            <person name="Jauniaux N."/>
            <person name="Joyet P."/>
            <person name="Kachouri R."/>
            <person name="Kerrest A."/>
            <person name="Koszul R."/>
            <person name="Lemaire M."/>
            <person name="Lesur I."/>
            <person name="Ma L."/>
            <person name="Muller H."/>
            <person name="Nicaud J.M."/>
            <person name="Nikolski M."/>
            <person name="Oztas S."/>
            <person name="Ozier-Kalogeropoulos O."/>
            <person name="Pellenz S."/>
            <person name="Potier S."/>
            <person name="Richard G.F."/>
            <person name="Straub M.L."/>
            <person name="Suleau A."/>
            <person name="Swennene D."/>
            <person name="Tekaia F."/>
            <person name="Wesolowski-Louvel M."/>
            <person name="Westhof E."/>
            <person name="Wirth B."/>
            <person name="Zeniou-Meyer M."/>
            <person name="Zivanovic I."/>
            <person name="Bolotin-Fukuhara M."/>
            <person name="Thierry A."/>
            <person name="Bouchier C."/>
            <person name="Caudron B."/>
            <person name="Scarpelli C."/>
            <person name="Gaillardin C."/>
            <person name="Weissenbach J."/>
            <person name="Wincker P."/>
            <person name="Souciet J.L."/>
        </authorList>
    </citation>
    <scope>NUCLEOTIDE SEQUENCE [LARGE SCALE GENOMIC DNA]</scope>
    <source>
        <strain evidence="3">ATCC 8585 / CBS 2359 / DSM 70799 / NBRC 1267 / NRRL Y-1140 / WM37</strain>
    </source>
</reference>